<dbReference type="InterPro" id="IPR012334">
    <property type="entry name" value="Pectin_lyas_fold"/>
</dbReference>
<dbReference type="RefSeq" id="WP_370563120.1">
    <property type="nucleotide sequence ID" value="NZ_JBFWIB010000003.1"/>
</dbReference>
<dbReference type="InterPro" id="IPR006626">
    <property type="entry name" value="PbH1"/>
</dbReference>
<gene>
    <name evidence="2" type="ORF">AB6713_20110</name>
</gene>
<keyword evidence="3" id="KW-1185">Reference proteome</keyword>
<comment type="caution">
    <text evidence="2">The sequence shown here is derived from an EMBL/GenBank/DDBJ whole genome shotgun (WGS) entry which is preliminary data.</text>
</comment>
<dbReference type="SMART" id="SM00710">
    <property type="entry name" value="PbH1"/>
    <property type="match status" value="5"/>
</dbReference>
<dbReference type="Proteomes" id="UP001566331">
    <property type="component" value="Unassembled WGS sequence"/>
</dbReference>
<dbReference type="Pfam" id="PF13229">
    <property type="entry name" value="Beta_helix"/>
    <property type="match status" value="1"/>
</dbReference>
<sequence length="297" mass="29951">MEMMMRIGFVSAGILVVMVAGFLPSESRAAESYDNCTGYIDSVPTVITTQGTWCLRSNVSAALTSGYAIDIQTSNVTIDCNDFKIGGLAAGDGTTAAGIFAAGKSNITVRQCNVRGFMSGIKLLPLDDAAGGGHVVEDNRLDNNTFDGIYVDGDGSVIRRNIVADTGGSTILHGNANAISSFDGVDVIDNTISGVSPLPDDAGNSFSVGVYAGNSTGGSISGNRVRAIASHGEGSSAGIYSIGDGRVVFRGNDVIGIGANGAGITCLQAGGIAKDNIAVGFPVGISGCFDGGGNVTD</sequence>
<dbReference type="InterPro" id="IPR039448">
    <property type="entry name" value="Beta_helix"/>
</dbReference>
<evidence type="ECO:0000259" key="1">
    <source>
        <dbReference type="Pfam" id="PF13229"/>
    </source>
</evidence>
<feature type="domain" description="Right handed beta helix" evidence="1">
    <location>
        <begin position="58"/>
        <end position="195"/>
    </location>
</feature>
<organism evidence="2 3">
    <name type="scientific">Luteimonas salinilitoris</name>
    <dbReference type="NCBI Taxonomy" id="3237697"/>
    <lineage>
        <taxon>Bacteria</taxon>
        <taxon>Pseudomonadati</taxon>
        <taxon>Pseudomonadota</taxon>
        <taxon>Gammaproteobacteria</taxon>
        <taxon>Lysobacterales</taxon>
        <taxon>Lysobacteraceae</taxon>
        <taxon>Luteimonas</taxon>
    </lineage>
</organism>
<protein>
    <submittedName>
        <fullName evidence="2">Right-handed parallel beta-helix repeat-containing protein</fullName>
    </submittedName>
</protein>
<reference evidence="2 3" key="1">
    <citation type="submission" date="2024-07" db="EMBL/GenBank/DDBJ databases">
        <title>Luteimonas salilacus sp. nov., isolated from the shore soil of Salt Lake in Tibet of China.</title>
        <authorList>
            <person name="Zhang X."/>
            <person name="Li A."/>
        </authorList>
    </citation>
    <scope>NUCLEOTIDE SEQUENCE [LARGE SCALE GENOMIC DNA]</scope>
    <source>
        <strain evidence="2 3">B3-2-R+30</strain>
    </source>
</reference>
<name>A0ABV4HZU8_9GAMM</name>
<dbReference type="InterPro" id="IPR011050">
    <property type="entry name" value="Pectin_lyase_fold/virulence"/>
</dbReference>
<accession>A0ABV4HZU8</accession>
<evidence type="ECO:0000313" key="2">
    <source>
        <dbReference type="EMBL" id="MEZ0476884.1"/>
    </source>
</evidence>
<proteinExistence type="predicted"/>
<dbReference type="EMBL" id="JBFWIC010000059">
    <property type="protein sequence ID" value="MEZ0476884.1"/>
    <property type="molecule type" value="Genomic_DNA"/>
</dbReference>
<evidence type="ECO:0000313" key="3">
    <source>
        <dbReference type="Proteomes" id="UP001566331"/>
    </source>
</evidence>
<dbReference type="Gene3D" id="2.160.20.10">
    <property type="entry name" value="Single-stranded right-handed beta-helix, Pectin lyase-like"/>
    <property type="match status" value="1"/>
</dbReference>
<dbReference type="SUPFAM" id="SSF51126">
    <property type="entry name" value="Pectin lyase-like"/>
    <property type="match status" value="1"/>
</dbReference>